<keyword evidence="3" id="KW-1185">Reference proteome</keyword>
<dbReference type="EMBL" id="QAPG01000139">
    <property type="protein sequence ID" value="TDZ30222.1"/>
    <property type="molecule type" value="Genomic_DNA"/>
</dbReference>
<feature type="chain" id="PRO_5020414623" evidence="1">
    <location>
        <begin position="33"/>
        <end position="424"/>
    </location>
</feature>
<evidence type="ECO:0000313" key="3">
    <source>
        <dbReference type="Proteomes" id="UP000295083"/>
    </source>
</evidence>
<dbReference type="AlphaFoldDB" id="A0A4R8PWG7"/>
<reference evidence="2 3" key="1">
    <citation type="submission" date="2018-11" db="EMBL/GenBank/DDBJ databases">
        <title>Genome sequence and assembly of Colletotrichum spinosum.</title>
        <authorList>
            <person name="Gan P."/>
            <person name="Shirasu K."/>
        </authorList>
    </citation>
    <scope>NUCLEOTIDE SEQUENCE [LARGE SCALE GENOMIC DNA]</scope>
    <source>
        <strain evidence="2 3">CBS 515.97</strain>
    </source>
</reference>
<evidence type="ECO:0000256" key="1">
    <source>
        <dbReference type="SAM" id="SignalP"/>
    </source>
</evidence>
<dbReference type="Proteomes" id="UP000295083">
    <property type="component" value="Unassembled WGS sequence"/>
</dbReference>
<dbReference type="Gene3D" id="1.25.10.10">
    <property type="entry name" value="Leucine-rich Repeat Variant"/>
    <property type="match status" value="1"/>
</dbReference>
<proteinExistence type="predicted"/>
<comment type="caution">
    <text evidence="2">The sequence shown here is derived from an EMBL/GenBank/DDBJ whole genome shotgun (WGS) entry which is preliminary data.</text>
</comment>
<evidence type="ECO:0000313" key="2">
    <source>
        <dbReference type="EMBL" id="TDZ30222.1"/>
    </source>
</evidence>
<accession>A0A4R8PWG7</accession>
<dbReference type="InterPro" id="IPR011989">
    <property type="entry name" value="ARM-like"/>
</dbReference>
<organism evidence="2 3">
    <name type="scientific">Colletotrichum spinosum</name>
    <dbReference type="NCBI Taxonomy" id="1347390"/>
    <lineage>
        <taxon>Eukaryota</taxon>
        <taxon>Fungi</taxon>
        <taxon>Dikarya</taxon>
        <taxon>Ascomycota</taxon>
        <taxon>Pezizomycotina</taxon>
        <taxon>Sordariomycetes</taxon>
        <taxon>Hypocreomycetidae</taxon>
        <taxon>Glomerellales</taxon>
        <taxon>Glomerellaceae</taxon>
        <taxon>Colletotrichum</taxon>
        <taxon>Colletotrichum orbiculare species complex</taxon>
    </lineage>
</organism>
<protein>
    <submittedName>
        <fullName evidence="2">Nucleotide exchange factor SIL1</fullName>
    </submittedName>
</protein>
<keyword evidence="1" id="KW-0732">Signal</keyword>
<gene>
    <name evidence="2" type="primary">SIL1</name>
    <name evidence="2" type="ORF">C8035_v003151</name>
</gene>
<name>A0A4R8PWG7_9PEZI</name>
<feature type="signal peptide" evidence="1">
    <location>
        <begin position="1"/>
        <end position="32"/>
    </location>
</feature>
<sequence>MASRSAHSASFLPFAIFMVLFGIFFIAPPIAASSHASVVATSPSAEVELICHTDNSAECYPKIFQPTKEFQIVRDDQQIPQGLHVRLNINTGLKEAKINDPSEQIPGLEGLPVDHSMVVVDPEDAPEEPQIPKGAPKYEAVGAVKQPQQASGPFYTNLDYIKKGAGGADLPLDEALEFMEDISHDMFYGLKITETLDTVKALFCLMTDPATPPPPSSGGVPRDQQAASILSSALQNNLAALEEVTKMWPGLMAASCPNGIPLRDSFYAPFVPAAGNASNGDAAVLRAANKAKMQVAAIRGLIKSPSIRDDFLANKGMDRLLEVLTVEPADTRWDAAQRKTGQLVLDTFLDETMGADVGVWPLFRASEADASKRLADRVSDSNWRDAVKAISERNKADKEHWSGDLLRRLEAHEKAQLTKLHKDL</sequence>